<keyword evidence="2" id="KW-0342">GTP-binding</keyword>
<evidence type="ECO:0008006" key="6">
    <source>
        <dbReference type="Google" id="ProtNLM"/>
    </source>
</evidence>
<dbReference type="GO" id="GO:0003924">
    <property type="term" value="F:GTPase activity"/>
    <property type="evidence" value="ECO:0007669"/>
    <property type="project" value="InterPro"/>
</dbReference>
<dbReference type="STRING" id="658196.A0A397T8W4"/>
<feature type="region of interest" description="Disordered" evidence="3">
    <location>
        <begin position="208"/>
        <end position="233"/>
    </location>
</feature>
<dbReference type="Gene3D" id="3.40.50.300">
    <property type="entry name" value="P-loop containing nucleotide triphosphate hydrolases"/>
    <property type="match status" value="1"/>
</dbReference>
<dbReference type="SMART" id="SM00174">
    <property type="entry name" value="RHO"/>
    <property type="match status" value="1"/>
</dbReference>
<organism evidence="4 5">
    <name type="scientific">Glomus cerebriforme</name>
    <dbReference type="NCBI Taxonomy" id="658196"/>
    <lineage>
        <taxon>Eukaryota</taxon>
        <taxon>Fungi</taxon>
        <taxon>Fungi incertae sedis</taxon>
        <taxon>Mucoromycota</taxon>
        <taxon>Glomeromycotina</taxon>
        <taxon>Glomeromycetes</taxon>
        <taxon>Glomerales</taxon>
        <taxon>Glomeraceae</taxon>
        <taxon>Glomus</taxon>
    </lineage>
</organism>
<protein>
    <recommendedName>
        <fullName evidence="6">P-loop containing nucleoside triphosphate hydrolase protein</fullName>
    </recommendedName>
</protein>
<dbReference type="InterPro" id="IPR003578">
    <property type="entry name" value="Small_GTPase_Rho"/>
</dbReference>
<name>A0A397T8W4_9GLOM</name>
<evidence type="ECO:0000313" key="4">
    <source>
        <dbReference type="EMBL" id="RIA91424.1"/>
    </source>
</evidence>
<proteinExistence type="predicted"/>
<dbReference type="AlphaFoldDB" id="A0A397T8W4"/>
<dbReference type="PROSITE" id="PS51419">
    <property type="entry name" value="RAB"/>
    <property type="match status" value="1"/>
</dbReference>
<gene>
    <name evidence="4" type="ORF">C1645_692708</name>
</gene>
<keyword evidence="1" id="KW-0547">Nucleotide-binding</keyword>
<evidence type="ECO:0000313" key="5">
    <source>
        <dbReference type="Proteomes" id="UP000265703"/>
    </source>
</evidence>
<evidence type="ECO:0000256" key="3">
    <source>
        <dbReference type="SAM" id="MobiDB-lite"/>
    </source>
</evidence>
<dbReference type="PANTHER" id="PTHR24072">
    <property type="entry name" value="RHO FAMILY GTPASE"/>
    <property type="match status" value="1"/>
</dbReference>
<dbReference type="Proteomes" id="UP000265703">
    <property type="component" value="Unassembled WGS sequence"/>
</dbReference>
<dbReference type="PRINTS" id="PR00449">
    <property type="entry name" value="RASTRNSFRMNG"/>
</dbReference>
<dbReference type="SUPFAM" id="SSF52540">
    <property type="entry name" value="P-loop containing nucleoside triphosphate hydrolases"/>
    <property type="match status" value="1"/>
</dbReference>
<reference evidence="4 5" key="1">
    <citation type="submission" date="2018-06" db="EMBL/GenBank/DDBJ databases">
        <title>Comparative genomics reveals the genomic features of Rhizophagus irregularis, R. cerebriforme, R. diaphanum and Gigaspora rosea, and their symbiotic lifestyle signature.</title>
        <authorList>
            <person name="Morin E."/>
            <person name="San Clemente H."/>
            <person name="Chen E.C.H."/>
            <person name="De La Providencia I."/>
            <person name="Hainaut M."/>
            <person name="Kuo A."/>
            <person name="Kohler A."/>
            <person name="Murat C."/>
            <person name="Tang N."/>
            <person name="Roy S."/>
            <person name="Loubradou J."/>
            <person name="Henrissat B."/>
            <person name="Grigoriev I.V."/>
            <person name="Corradi N."/>
            <person name="Roux C."/>
            <person name="Martin F.M."/>
        </authorList>
    </citation>
    <scope>NUCLEOTIDE SEQUENCE [LARGE SCALE GENOMIC DNA]</scope>
    <source>
        <strain evidence="4 5">DAOM 227022</strain>
    </source>
</reference>
<dbReference type="OrthoDB" id="432970at2759"/>
<evidence type="ECO:0000256" key="1">
    <source>
        <dbReference type="ARBA" id="ARBA00022741"/>
    </source>
</evidence>
<dbReference type="Pfam" id="PF00071">
    <property type="entry name" value="Ras"/>
    <property type="match status" value="1"/>
</dbReference>
<accession>A0A397T8W4</accession>
<dbReference type="GO" id="GO:0007264">
    <property type="term" value="P:small GTPase-mediated signal transduction"/>
    <property type="evidence" value="ECO:0007669"/>
    <property type="project" value="InterPro"/>
</dbReference>
<sequence length="233" mass="27077">MDFNAIWLKIAIVGDRDVGKSALARRAFCHPSISYQKWFFPSIPFDWYSSGHHFVYSIYDSTGEFNSGLIERKIEYRNTGAIILCFALDDPQTLTNIEKMWVPDVKKNFPHKMPPLLLVGNNKLIRYSVPIIDKEDFSFDKFFKNIEEERKRKNRGKKFVSKKQAEEVANRIGAIGYMQVDPMNVKNCNEVFDRIALSCIPKVRRPHNKEDRFAETRINQEPIPSFSESSSSK</sequence>
<dbReference type="EMBL" id="QKYT01000153">
    <property type="protein sequence ID" value="RIA91424.1"/>
    <property type="molecule type" value="Genomic_DNA"/>
</dbReference>
<dbReference type="InterPro" id="IPR027417">
    <property type="entry name" value="P-loop_NTPase"/>
</dbReference>
<dbReference type="InterPro" id="IPR001806">
    <property type="entry name" value="Small_GTPase"/>
</dbReference>
<dbReference type="GO" id="GO:0005525">
    <property type="term" value="F:GTP binding"/>
    <property type="evidence" value="ECO:0007669"/>
    <property type="project" value="UniProtKB-KW"/>
</dbReference>
<comment type="caution">
    <text evidence="4">The sequence shown here is derived from an EMBL/GenBank/DDBJ whole genome shotgun (WGS) entry which is preliminary data.</text>
</comment>
<keyword evidence="5" id="KW-1185">Reference proteome</keyword>
<evidence type="ECO:0000256" key="2">
    <source>
        <dbReference type="ARBA" id="ARBA00023134"/>
    </source>
</evidence>